<proteinExistence type="predicted"/>
<gene>
    <name evidence="3" type="ORF">FB564_2744</name>
    <name evidence="2" type="ORF">Sar04_46670</name>
</gene>
<accession>A0A542XP15</accession>
<comment type="caution">
    <text evidence="3">The sequence shown here is derived from an EMBL/GenBank/DDBJ whole genome shotgun (WGS) entry which is preliminary data.</text>
</comment>
<feature type="region of interest" description="Disordered" evidence="1">
    <location>
        <begin position="26"/>
        <end position="56"/>
    </location>
</feature>
<dbReference type="AlphaFoldDB" id="A0A542XP15"/>
<evidence type="ECO:0000313" key="5">
    <source>
        <dbReference type="Proteomes" id="UP000677457"/>
    </source>
</evidence>
<feature type="compositionally biased region" description="Low complexity" evidence="1">
    <location>
        <begin position="26"/>
        <end position="36"/>
    </location>
</feature>
<evidence type="ECO:0000313" key="4">
    <source>
        <dbReference type="Proteomes" id="UP000315983"/>
    </source>
</evidence>
<reference evidence="3 4" key="1">
    <citation type="submission" date="2019-06" db="EMBL/GenBank/DDBJ databases">
        <title>Sequencing the genomes of 1000 actinobacteria strains.</title>
        <authorList>
            <person name="Klenk H.-P."/>
        </authorList>
    </citation>
    <scope>NUCLEOTIDE SEQUENCE [LARGE SCALE GENOMIC DNA]</scope>
    <source>
        <strain evidence="3 4">DSM 44819</strain>
    </source>
</reference>
<dbReference type="Proteomes" id="UP000677457">
    <property type="component" value="Unassembled WGS sequence"/>
</dbReference>
<evidence type="ECO:0000256" key="1">
    <source>
        <dbReference type="SAM" id="MobiDB-lite"/>
    </source>
</evidence>
<dbReference type="EMBL" id="BOQM01000052">
    <property type="protein sequence ID" value="GIM87931.1"/>
    <property type="molecule type" value="Genomic_DNA"/>
</dbReference>
<dbReference type="RefSeq" id="WP_142116440.1">
    <property type="nucleotide sequence ID" value="NZ_BOQM01000052.1"/>
</dbReference>
<dbReference type="EMBL" id="VFOL01000001">
    <property type="protein sequence ID" value="TQL37579.1"/>
    <property type="molecule type" value="Genomic_DNA"/>
</dbReference>
<evidence type="ECO:0000313" key="2">
    <source>
        <dbReference type="EMBL" id="GIM87931.1"/>
    </source>
</evidence>
<name>A0A542XP15_SALAC</name>
<organism evidence="3 4">
    <name type="scientific">Salinispora arenicola</name>
    <dbReference type="NCBI Taxonomy" id="168697"/>
    <lineage>
        <taxon>Bacteria</taxon>
        <taxon>Bacillati</taxon>
        <taxon>Actinomycetota</taxon>
        <taxon>Actinomycetes</taxon>
        <taxon>Micromonosporales</taxon>
        <taxon>Micromonosporaceae</taxon>
        <taxon>Salinispora</taxon>
    </lineage>
</organism>
<sequence length="138" mass="14649">MRRSTRLADTTAGALAGLASIRRLTTGRRTGARPPGSWEVVTVDRPPGEVLPGGRWPEPLRRLAPAIQVEIRQAPGGRGTELAARIRPGATLPGLAAHLAGDDPGRVVRTALWQAKQLTETGEVLRADRSRTDRGPAG</sequence>
<evidence type="ECO:0000313" key="3">
    <source>
        <dbReference type="EMBL" id="TQL37579.1"/>
    </source>
</evidence>
<protein>
    <submittedName>
        <fullName evidence="3">Uncharacterized protein</fullName>
    </submittedName>
</protein>
<reference evidence="2 5" key="2">
    <citation type="submission" date="2021-03" db="EMBL/GenBank/DDBJ databases">
        <title>Whole genome shotgun sequence of Salinispora arenicola NBRC 105043.</title>
        <authorList>
            <person name="Komaki H."/>
            <person name="Tamura T."/>
        </authorList>
    </citation>
    <scope>NUCLEOTIDE SEQUENCE [LARGE SCALE GENOMIC DNA]</scope>
    <source>
        <strain evidence="2 5">NBRC 105043</strain>
    </source>
</reference>
<dbReference type="GeneID" id="93771979"/>
<dbReference type="InterPro" id="IPR023393">
    <property type="entry name" value="START-like_dom_sf"/>
</dbReference>
<keyword evidence="5" id="KW-1185">Reference proteome</keyword>
<dbReference type="Proteomes" id="UP000315983">
    <property type="component" value="Unassembled WGS sequence"/>
</dbReference>
<dbReference type="Gene3D" id="3.30.530.20">
    <property type="match status" value="1"/>
</dbReference>